<dbReference type="Pfam" id="PF05910">
    <property type="entry name" value="DUF868"/>
    <property type="match status" value="2"/>
</dbReference>
<dbReference type="InterPro" id="IPR008586">
    <property type="entry name" value="DUF868_pln"/>
</dbReference>
<feature type="signal peptide" evidence="2">
    <location>
        <begin position="1"/>
        <end position="42"/>
    </location>
</feature>
<keyword evidence="2" id="KW-0732">Signal</keyword>
<protein>
    <recommendedName>
        <fullName evidence="5">DUF868 domain-containing protein</fullName>
    </recommendedName>
</protein>
<feature type="compositionally biased region" description="Basic residues" evidence="1">
    <location>
        <begin position="496"/>
        <end position="506"/>
    </location>
</feature>
<feature type="chain" id="PRO_5026182037" description="DUF868 domain-containing protein" evidence="2">
    <location>
        <begin position="43"/>
        <end position="555"/>
    </location>
</feature>
<evidence type="ECO:0008006" key="5">
    <source>
        <dbReference type="Google" id="ProtNLM"/>
    </source>
</evidence>
<keyword evidence="4" id="KW-1185">Reference proteome</keyword>
<feature type="region of interest" description="Disordered" evidence="1">
    <location>
        <begin position="485"/>
        <end position="511"/>
    </location>
</feature>
<accession>A0A6G1DF55</accession>
<dbReference type="Proteomes" id="UP000479710">
    <property type="component" value="Unassembled WGS sequence"/>
</dbReference>
<dbReference type="PANTHER" id="PTHR31972:SF3">
    <property type="entry name" value="OS09G0416600 PROTEIN"/>
    <property type="match status" value="1"/>
</dbReference>
<reference evidence="3 4" key="1">
    <citation type="submission" date="2019-11" db="EMBL/GenBank/DDBJ databases">
        <title>Whole genome sequence of Oryza granulata.</title>
        <authorList>
            <person name="Li W."/>
        </authorList>
    </citation>
    <scope>NUCLEOTIDE SEQUENCE [LARGE SCALE GENOMIC DNA]</scope>
    <source>
        <strain evidence="4">cv. Menghai</strain>
        <tissue evidence="3">Leaf</tissue>
    </source>
</reference>
<evidence type="ECO:0000256" key="1">
    <source>
        <dbReference type="SAM" id="MobiDB-lite"/>
    </source>
</evidence>
<organism evidence="3 4">
    <name type="scientific">Oryza meyeriana var. granulata</name>
    <dbReference type="NCBI Taxonomy" id="110450"/>
    <lineage>
        <taxon>Eukaryota</taxon>
        <taxon>Viridiplantae</taxon>
        <taxon>Streptophyta</taxon>
        <taxon>Embryophyta</taxon>
        <taxon>Tracheophyta</taxon>
        <taxon>Spermatophyta</taxon>
        <taxon>Magnoliopsida</taxon>
        <taxon>Liliopsida</taxon>
        <taxon>Poales</taxon>
        <taxon>Poaceae</taxon>
        <taxon>BOP clade</taxon>
        <taxon>Oryzoideae</taxon>
        <taxon>Oryzeae</taxon>
        <taxon>Oryzinae</taxon>
        <taxon>Oryza</taxon>
        <taxon>Oryza meyeriana</taxon>
    </lineage>
</organism>
<name>A0A6G1DF55_9ORYZ</name>
<dbReference type="AlphaFoldDB" id="A0A6G1DF55"/>
<comment type="caution">
    <text evidence="3">The sequence shown here is derived from an EMBL/GenBank/DDBJ whole genome shotgun (WGS) entry which is preliminary data.</text>
</comment>
<gene>
    <name evidence="3" type="ORF">E2562_008326</name>
</gene>
<proteinExistence type="predicted"/>
<evidence type="ECO:0000313" key="3">
    <source>
        <dbReference type="EMBL" id="KAF0911455.1"/>
    </source>
</evidence>
<dbReference type="OrthoDB" id="1894291at2759"/>
<evidence type="ECO:0000313" key="4">
    <source>
        <dbReference type="Proteomes" id="UP000479710"/>
    </source>
</evidence>
<evidence type="ECO:0000256" key="2">
    <source>
        <dbReference type="SAM" id="SignalP"/>
    </source>
</evidence>
<dbReference type="EMBL" id="SPHZ02000006">
    <property type="protein sequence ID" value="KAF0911455.1"/>
    <property type="molecule type" value="Genomic_DNA"/>
</dbReference>
<dbReference type="PANTHER" id="PTHR31972">
    <property type="entry name" value="EXPRESSED PROTEIN"/>
    <property type="match status" value="1"/>
</dbReference>
<sequence length="555" mass="61220">MRSKLRKQQSRAEPGLAALSWSRAALGLSLWVVLRVVGGAGASSSSAASDYGCYDDGPKCYEEEEEEKATVEVRVWPWLLWRRNDLAWDLKRARFACPGSPEPSSGYFVAVVVDGEMALVAGDMAEEAYRKTKAQCAPGPDAVLISRDEHVSMRHGGHGHGHKTFVNVHGRERSAGWKRGIPHSARWRRVVLRVAGGAGASSSSVASDYGCYDEGPECYEEEEEEEATVAVRVRPWLLWRRRGSKRFRLRDRRVDLAWDLTRARFACPGSPEPSSGYFFAVVVDGEMALVAGDMAEEAYRKTKAQRAPGPDAVLISRREHVSMRDGGHGRGHKTFVNVRGKEREISVDLVSRGHGKDRDKDKERDKADVGMSISVDGERVLHIRRLRWKFRGTEKVDLGGGDGVQVSWDLHHWLFPTRDTAPADASAVTAPPQPAHAIFIFRFELADIVGEARDSAEVKEKELLENAGRGGGAWSGYLGKWGRGDWSESSSNGDNRRKRGQARRLAKASSSSSASVASSSASWASGSTVMDWASPEEDELQRGHGFSLLVYAWKC</sequence>